<dbReference type="OrthoDB" id="46529at2759"/>
<protein>
    <submittedName>
        <fullName evidence="1">Uncharacterized protein</fullName>
    </submittedName>
</protein>
<dbReference type="Proteomes" id="UP000887229">
    <property type="component" value="Unassembled WGS sequence"/>
</dbReference>
<dbReference type="EMBL" id="MU251266">
    <property type="protein sequence ID" value="KAG9251709.1"/>
    <property type="molecule type" value="Genomic_DNA"/>
</dbReference>
<dbReference type="AlphaFoldDB" id="A0A9P7ZGK2"/>
<dbReference type="RefSeq" id="XP_046115633.1">
    <property type="nucleotide sequence ID" value="XM_046258599.1"/>
</dbReference>
<sequence length="253" mass="26877">MAVCKACEDPLVFQTAEEDDDNEQTVPDDLELQCGCHFHWQCLLDESASVAVSLQCPSCGANLPSNNAGASSTNPFLPSPGASVFARYTNEGGLQPNLDILPAITEEAHLLNQPEARPARAFQVMCAEGDVEGMVELLAALDSDEDETASATSVLQYQDPLAGQKSNLHIAVENAQVDVALLLLWLSSTAPPEAFPDIARQTAERFGLSRLTAQTGDIRLLQDSNGLTAEQYAQRTTGPLAPLLESGLLSPGA</sequence>
<gene>
    <name evidence="1" type="ORF">F5Z01DRAFT_262397</name>
</gene>
<comment type="caution">
    <text evidence="1">The sequence shown here is derived from an EMBL/GenBank/DDBJ whole genome shotgun (WGS) entry which is preliminary data.</text>
</comment>
<accession>A0A9P7ZGK2</accession>
<evidence type="ECO:0000313" key="2">
    <source>
        <dbReference type="Proteomes" id="UP000887229"/>
    </source>
</evidence>
<dbReference type="GeneID" id="70289502"/>
<organism evidence="1 2">
    <name type="scientific">Emericellopsis atlantica</name>
    <dbReference type="NCBI Taxonomy" id="2614577"/>
    <lineage>
        <taxon>Eukaryota</taxon>
        <taxon>Fungi</taxon>
        <taxon>Dikarya</taxon>
        <taxon>Ascomycota</taxon>
        <taxon>Pezizomycotina</taxon>
        <taxon>Sordariomycetes</taxon>
        <taxon>Hypocreomycetidae</taxon>
        <taxon>Hypocreales</taxon>
        <taxon>Bionectriaceae</taxon>
        <taxon>Emericellopsis</taxon>
    </lineage>
</organism>
<evidence type="ECO:0000313" key="1">
    <source>
        <dbReference type="EMBL" id="KAG9251709.1"/>
    </source>
</evidence>
<name>A0A9P7ZGK2_9HYPO</name>
<keyword evidence="2" id="KW-1185">Reference proteome</keyword>
<reference evidence="1" key="1">
    <citation type="journal article" date="2021" name="IMA Fungus">
        <title>Genomic characterization of three marine fungi, including Emericellopsis atlantica sp. nov. with signatures of a generalist lifestyle and marine biomass degradation.</title>
        <authorList>
            <person name="Hagestad O.C."/>
            <person name="Hou L."/>
            <person name="Andersen J.H."/>
            <person name="Hansen E.H."/>
            <person name="Altermark B."/>
            <person name="Li C."/>
            <person name="Kuhnert E."/>
            <person name="Cox R.J."/>
            <person name="Crous P.W."/>
            <person name="Spatafora J.W."/>
            <person name="Lail K."/>
            <person name="Amirebrahimi M."/>
            <person name="Lipzen A."/>
            <person name="Pangilinan J."/>
            <person name="Andreopoulos W."/>
            <person name="Hayes R.D."/>
            <person name="Ng V."/>
            <person name="Grigoriev I.V."/>
            <person name="Jackson S.A."/>
            <person name="Sutton T.D.S."/>
            <person name="Dobson A.D.W."/>
            <person name="Rama T."/>
        </authorList>
    </citation>
    <scope>NUCLEOTIDE SEQUENCE</scope>
    <source>
        <strain evidence="1">TS7</strain>
    </source>
</reference>
<proteinExistence type="predicted"/>